<gene>
    <name evidence="3" type="ORF">HMPREF1218_0760</name>
</gene>
<comment type="caution">
    <text evidence="3">The sequence shown here is derived from an EMBL/GenBank/DDBJ whole genome shotgun (WGS) entry which is preliminary data.</text>
</comment>
<keyword evidence="3" id="KW-0378">Hydrolase</keyword>
<evidence type="ECO:0000259" key="2">
    <source>
        <dbReference type="Pfam" id="PF09994"/>
    </source>
</evidence>
<evidence type="ECO:0000256" key="1">
    <source>
        <dbReference type="SAM" id="MobiDB-lite"/>
    </source>
</evidence>
<dbReference type="PATRIC" id="fig|1081904.3.peg.2256"/>
<dbReference type="GO" id="GO:0016787">
    <property type="term" value="F:hydrolase activity"/>
    <property type="evidence" value="ECO:0007669"/>
    <property type="project" value="UniProtKB-KW"/>
</dbReference>
<dbReference type="PANTHER" id="PTHR33840:SF1">
    <property type="entry name" value="TLE1 PHOSPHOLIPASE DOMAIN-CONTAINING PROTEIN"/>
    <property type="match status" value="1"/>
</dbReference>
<dbReference type="PANTHER" id="PTHR33840">
    <property type="match status" value="1"/>
</dbReference>
<organism evidence="3 4">
    <name type="scientific">Hoylesella pleuritidis F0068</name>
    <dbReference type="NCBI Taxonomy" id="1081904"/>
    <lineage>
        <taxon>Bacteria</taxon>
        <taxon>Pseudomonadati</taxon>
        <taxon>Bacteroidota</taxon>
        <taxon>Bacteroidia</taxon>
        <taxon>Bacteroidales</taxon>
        <taxon>Prevotellaceae</taxon>
        <taxon>Hoylesella</taxon>
    </lineage>
</organism>
<keyword evidence="4" id="KW-1185">Reference proteome</keyword>
<dbReference type="Pfam" id="PF09994">
    <property type="entry name" value="T6SS_Tle1-like_cat"/>
    <property type="match status" value="1"/>
</dbReference>
<dbReference type="Proteomes" id="UP000016600">
    <property type="component" value="Unassembled WGS sequence"/>
</dbReference>
<reference evidence="3 4" key="1">
    <citation type="submission" date="2013-08" db="EMBL/GenBank/DDBJ databases">
        <authorList>
            <person name="Durkin A.S."/>
            <person name="Haft D.R."/>
            <person name="McCorrison J."/>
            <person name="Torralba M."/>
            <person name="Gillis M."/>
            <person name="Haft D.H."/>
            <person name="Methe B."/>
            <person name="Sutton G."/>
            <person name="Nelson K.E."/>
        </authorList>
    </citation>
    <scope>NUCLEOTIDE SEQUENCE [LARGE SCALE GENOMIC DNA]</scope>
    <source>
        <strain evidence="3 4">F0068</strain>
    </source>
</reference>
<sequence length="494" mass="56633">MHGYTNRKCTVGLKSKDQKRESKKLSLTVGVFFDGTGNNKYNVNFWEERKHIPKSDKENYTKYHNMVTPKWWHRVTPKVLHPTYDSYKKSTRTNIAILWYLYDTRRMSNTIKVYVEGPGTNRPSRKIKQGTRYNDEEGNVSSGNADNDSSSAFGKGETGVNAKIETGCDLIARKIRSKFNEKSAKPNELFLTFDVFGFSRGAAEARSFINRMFLGRVKNDKTEGRNVCLEKHLIKHGIKSICPKIHMNVRFLGIFDTVSSYSPNFSINPDFSNDVQELALRIPSYVRQSVHLVAADEYRTYFALTNANSARGRCKEIILPGAHSDIGGGYLPIEKEEIMMNGESYGPRQCRGYKSLKELYDEKWISEIWYRERDTYLKRLDKRTIREVKGDYSKIPLYIMGENIKNGGISLKEDVFKTFSSLSGKNISPKLKALRQLLLSKRLYHFENGKIKFSGTPNDMKLIYAVRAEYIHLSAHKGISSSATKNNVRIVYNG</sequence>
<dbReference type="InterPro" id="IPR018712">
    <property type="entry name" value="Tle1-like_cat"/>
</dbReference>
<evidence type="ECO:0000313" key="4">
    <source>
        <dbReference type="Proteomes" id="UP000016600"/>
    </source>
</evidence>
<feature type="region of interest" description="Disordered" evidence="1">
    <location>
        <begin position="118"/>
        <end position="156"/>
    </location>
</feature>
<proteinExistence type="predicted"/>
<accession>U2MET0</accession>
<feature type="domain" description="T6SS Phospholipase effector Tle1-like catalytic" evidence="2">
    <location>
        <begin position="238"/>
        <end position="335"/>
    </location>
</feature>
<dbReference type="EMBL" id="AWET01000051">
    <property type="protein sequence ID" value="ERJ97818.1"/>
    <property type="molecule type" value="Genomic_DNA"/>
</dbReference>
<name>U2MET0_9BACT</name>
<feature type="compositionally biased region" description="Low complexity" evidence="1">
    <location>
        <begin position="139"/>
        <end position="152"/>
    </location>
</feature>
<evidence type="ECO:0000313" key="3">
    <source>
        <dbReference type="EMBL" id="ERJ97818.1"/>
    </source>
</evidence>
<dbReference type="AlphaFoldDB" id="U2MET0"/>
<protein>
    <submittedName>
        <fullName evidence="3">Alpha/beta hydrolase domain protein</fullName>
    </submittedName>
</protein>